<dbReference type="AlphaFoldDB" id="A0A7R8UPD4"/>
<dbReference type="InterPro" id="IPR001254">
    <property type="entry name" value="Trypsin_dom"/>
</dbReference>
<dbReference type="InParanoid" id="A0A7R8UPD4"/>
<keyword evidence="4" id="KW-1185">Reference proteome</keyword>
<accession>A0A7R8UPD4</accession>
<gene>
    <name evidence="3" type="ORF">HERILL_LOCUS7454</name>
</gene>
<dbReference type="PANTHER" id="PTHR24271:SF50">
    <property type="match status" value="1"/>
</dbReference>
<dbReference type="PROSITE" id="PS50240">
    <property type="entry name" value="TRYPSIN_DOM"/>
    <property type="match status" value="1"/>
</dbReference>
<organism evidence="3 4">
    <name type="scientific">Hermetia illucens</name>
    <name type="common">Black soldier fly</name>
    <dbReference type="NCBI Taxonomy" id="343691"/>
    <lineage>
        <taxon>Eukaryota</taxon>
        <taxon>Metazoa</taxon>
        <taxon>Ecdysozoa</taxon>
        <taxon>Arthropoda</taxon>
        <taxon>Hexapoda</taxon>
        <taxon>Insecta</taxon>
        <taxon>Pterygota</taxon>
        <taxon>Neoptera</taxon>
        <taxon>Endopterygota</taxon>
        <taxon>Diptera</taxon>
        <taxon>Brachycera</taxon>
        <taxon>Stratiomyomorpha</taxon>
        <taxon>Stratiomyidae</taxon>
        <taxon>Hermetiinae</taxon>
        <taxon>Hermetia</taxon>
    </lineage>
</organism>
<dbReference type="InterPro" id="IPR009003">
    <property type="entry name" value="Peptidase_S1_PA"/>
</dbReference>
<dbReference type="SUPFAM" id="SSF50494">
    <property type="entry name" value="Trypsin-like serine proteases"/>
    <property type="match status" value="1"/>
</dbReference>
<dbReference type="InterPro" id="IPR043504">
    <property type="entry name" value="Peptidase_S1_PA_chymotrypsin"/>
</dbReference>
<dbReference type="GO" id="GO:0006508">
    <property type="term" value="P:proteolysis"/>
    <property type="evidence" value="ECO:0007669"/>
    <property type="project" value="InterPro"/>
</dbReference>
<dbReference type="Proteomes" id="UP000594454">
    <property type="component" value="Chromosome 3"/>
</dbReference>
<evidence type="ECO:0000313" key="3">
    <source>
        <dbReference type="EMBL" id="CAD7084567.1"/>
    </source>
</evidence>
<evidence type="ECO:0000313" key="4">
    <source>
        <dbReference type="Proteomes" id="UP000594454"/>
    </source>
</evidence>
<dbReference type="OrthoDB" id="546450at2759"/>
<dbReference type="Pfam" id="PF00089">
    <property type="entry name" value="Trypsin"/>
    <property type="match status" value="1"/>
</dbReference>
<dbReference type="Gene3D" id="2.40.10.10">
    <property type="entry name" value="Trypsin-like serine proteases"/>
    <property type="match status" value="1"/>
</dbReference>
<evidence type="ECO:0000259" key="2">
    <source>
        <dbReference type="PROSITE" id="PS50240"/>
    </source>
</evidence>
<proteinExistence type="predicted"/>
<protein>
    <recommendedName>
        <fullName evidence="2">Peptidase S1 domain-containing protein</fullName>
    </recommendedName>
</protein>
<name>A0A7R8UPD4_HERIL</name>
<feature type="domain" description="Peptidase S1" evidence="2">
    <location>
        <begin position="1"/>
        <end position="113"/>
    </location>
</feature>
<evidence type="ECO:0000256" key="1">
    <source>
        <dbReference type="ARBA" id="ARBA00023157"/>
    </source>
</evidence>
<dbReference type="EMBL" id="LR899011">
    <property type="protein sequence ID" value="CAD7084567.1"/>
    <property type="molecule type" value="Genomic_DNA"/>
</dbReference>
<dbReference type="PANTHER" id="PTHR24271">
    <property type="entry name" value="KALLIKREIN-RELATED"/>
    <property type="match status" value="1"/>
</dbReference>
<sequence length="130" mass="13991">MIRTVNKNSTECYVPGWGVGSIKDKAPTAADRLYYSELFIVDIVACGHCAEKTLCAMHPSMQEGPCEGDEGGGLYCNGYLRGIYAGSFNECTGAGATFGDIIQLGPWIKSILVWEGDGEIPLPLPEGRRL</sequence>
<keyword evidence="1" id="KW-1015">Disulfide bond</keyword>
<dbReference type="GO" id="GO:0004252">
    <property type="term" value="F:serine-type endopeptidase activity"/>
    <property type="evidence" value="ECO:0007669"/>
    <property type="project" value="InterPro"/>
</dbReference>
<reference evidence="3 4" key="1">
    <citation type="submission" date="2020-11" db="EMBL/GenBank/DDBJ databases">
        <authorList>
            <person name="Wallbank WR R."/>
            <person name="Pardo Diaz C."/>
            <person name="Kozak K."/>
            <person name="Martin S."/>
            <person name="Jiggins C."/>
            <person name="Moest M."/>
            <person name="Warren A I."/>
            <person name="Generalovic N T."/>
            <person name="Byers J.R.P. K."/>
            <person name="Montejo-Kovacevich G."/>
            <person name="Yen C E."/>
        </authorList>
    </citation>
    <scope>NUCLEOTIDE SEQUENCE [LARGE SCALE GENOMIC DNA]</scope>
</reference>